<accession>A0A9P4IMT2</accession>
<feature type="transmembrane region" description="Helical" evidence="6">
    <location>
        <begin position="392"/>
        <end position="414"/>
    </location>
</feature>
<keyword evidence="4 6" id="KW-0472">Membrane</keyword>
<evidence type="ECO:0000256" key="2">
    <source>
        <dbReference type="ARBA" id="ARBA00022692"/>
    </source>
</evidence>
<feature type="compositionally biased region" description="Basic and acidic residues" evidence="5">
    <location>
        <begin position="170"/>
        <end position="179"/>
    </location>
</feature>
<keyword evidence="2 6" id="KW-0812">Transmembrane</keyword>
<evidence type="ECO:0000256" key="3">
    <source>
        <dbReference type="ARBA" id="ARBA00022989"/>
    </source>
</evidence>
<protein>
    <recommendedName>
        <fullName evidence="9">Auxin efflux carrier</fullName>
    </recommendedName>
</protein>
<evidence type="ECO:0008006" key="9">
    <source>
        <dbReference type="Google" id="ProtNLM"/>
    </source>
</evidence>
<feature type="compositionally biased region" description="Acidic residues" evidence="5">
    <location>
        <begin position="180"/>
        <end position="193"/>
    </location>
</feature>
<evidence type="ECO:0000313" key="8">
    <source>
        <dbReference type="Proteomes" id="UP000799772"/>
    </source>
</evidence>
<gene>
    <name evidence="7" type="ORF">NA57DRAFT_35813</name>
</gene>
<dbReference type="Pfam" id="PF03547">
    <property type="entry name" value="Mem_trans"/>
    <property type="match status" value="1"/>
</dbReference>
<dbReference type="GO" id="GO:0005783">
    <property type="term" value="C:endoplasmic reticulum"/>
    <property type="evidence" value="ECO:0007669"/>
    <property type="project" value="TreeGrafter"/>
</dbReference>
<name>A0A9P4IMT2_9PEZI</name>
<proteinExistence type="predicted"/>
<dbReference type="GO" id="GO:0016020">
    <property type="term" value="C:membrane"/>
    <property type="evidence" value="ECO:0007669"/>
    <property type="project" value="UniProtKB-SubCell"/>
</dbReference>
<dbReference type="OrthoDB" id="191139at2759"/>
<comment type="caution">
    <text evidence="7">The sequence shown here is derived from an EMBL/GenBank/DDBJ whole genome shotgun (WGS) entry which is preliminary data.</text>
</comment>
<feature type="transmembrane region" description="Helical" evidence="6">
    <location>
        <begin position="359"/>
        <end position="380"/>
    </location>
</feature>
<sequence>MASNGLLSSFLAAIQASLSVLLVISYGAIAAKFKLLDSASGKVISKVCVKMFLPALLFAKIGSELHAGSAHRYLIILIWAFICHFVSFLIGMGVHLGFGFPDWTTAALMFNNTTSYPLLLIQSLQETGILQRLIGENENMSAAIERAKSYFLVFATISSCLTFAVGPRLIDTEHSPDPPDDKDDEEDDDDGARDEEAQQDGTNEGTTLLPHTRERLASIVETTFFPTAPRDPDHPRQFSTAYDRRPSKILIAKKRWLELHPRTQWWLLFLYDFLNAPLLGAVVGAIIGLVPPLQRAFFNDTADGGIFTAWLTASLKNIGSIFVPLPLIVAGVSLLMSYRASRSAAASSEERTPWLVTGFVLVVRFIIWPAVSIPVIYALAKKTDVLGTDPMLWFTLMLMPTGPSAMKLITMVQVSDADEKEEHKIARLLTISYVISPILAFTVVGSLKAAEAAMN</sequence>
<keyword evidence="8" id="KW-1185">Reference proteome</keyword>
<dbReference type="GO" id="GO:0055085">
    <property type="term" value="P:transmembrane transport"/>
    <property type="evidence" value="ECO:0007669"/>
    <property type="project" value="InterPro"/>
</dbReference>
<dbReference type="PANTHER" id="PTHR31794:SF4">
    <property type="entry name" value="AUXIN EFFLUX TRANSPORTER FAMILY PROTEIN (EUROFUNG)"/>
    <property type="match status" value="1"/>
</dbReference>
<feature type="transmembrane region" description="Helical" evidence="6">
    <location>
        <begin position="318"/>
        <end position="338"/>
    </location>
</feature>
<comment type="subcellular location">
    <subcellularLocation>
        <location evidence="1">Membrane</location>
        <topology evidence="1">Multi-pass membrane protein</topology>
    </subcellularLocation>
</comment>
<feature type="transmembrane region" description="Helical" evidence="6">
    <location>
        <begin position="73"/>
        <end position="98"/>
    </location>
</feature>
<dbReference type="Proteomes" id="UP000799772">
    <property type="component" value="Unassembled WGS sequence"/>
</dbReference>
<organism evidence="7 8">
    <name type="scientific">Rhizodiscina lignyota</name>
    <dbReference type="NCBI Taxonomy" id="1504668"/>
    <lineage>
        <taxon>Eukaryota</taxon>
        <taxon>Fungi</taxon>
        <taxon>Dikarya</taxon>
        <taxon>Ascomycota</taxon>
        <taxon>Pezizomycotina</taxon>
        <taxon>Dothideomycetes</taxon>
        <taxon>Pleosporomycetidae</taxon>
        <taxon>Aulographales</taxon>
        <taxon>Rhizodiscinaceae</taxon>
        <taxon>Rhizodiscina</taxon>
    </lineage>
</organism>
<keyword evidence="3 6" id="KW-1133">Transmembrane helix</keyword>
<feature type="transmembrane region" description="Helical" evidence="6">
    <location>
        <begin position="265"/>
        <end position="290"/>
    </location>
</feature>
<dbReference type="InterPro" id="IPR004776">
    <property type="entry name" value="Mem_transp_PIN-like"/>
</dbReference>
<evidence type="ECO:0000256" key="4">
    <source>
        <dbReference type="ARBA" id="ARBA00023136"/>
    </source>
</evidence>
<dbReference type="AlphaFoldDB" id="A0A9P4IMT2"/>
<dbReference type="PANTHER" id="PTHR31794">
    <property type="entry name" value="AUXIN EFFLUX TRANSPORTER FAMILY PROTEIN (EUROFUNG)"/>
    <property type="match status" value="1"/>
</dbReference>
<reference evidence="7" key="1">
    <citation type="journal article" date="2020" name="Stud. Mycol.">
        <title>101 Dothideomycetes genomes: a test case for predicting lifestyles and emergence of pathogens.</title>
        <authorList>
            <person name="Haridas S."/>
            <person name="Albert R."/>
            <person name="Binder M."/>
            <person name="Bloem J."/>
            <person name="Labutti K."/>
            <person name="Salamov A."/>
            <person name="Andreopoulos B."/>
            <person name="Baker S."/>
            <person name="Barry K."/>
            <person name="Bills G."/>
            <person name="Bluhm B."/>
            <person name="Cannon C."/>
            <person name="Castanera R."/>
            <person name="Culley D."/>
            <person name="Daum C."/>
            <person name="Ezra D."/>
            <person name="Gonzalez J."/>
            <person name="Henrissat B."/>
            <person name="Kuo A."/>
            <person name="Liang C."/>
            <person name="Lipzen A."/>
            <person name="Lutzoni F."/>
            <person name="Magnuson J."/>
            <person name="Mondo S."/>
            <person name="Nolan M."/>
            <person name="Ohm R."/>
            <person name="Pangilinan J."/>
            <person name="Park H.-J."/>
            <person name="Ramirez L."/>
            <person name="Alfaro M."/>
            <person name="Sun H."/>
            <person name="Tritt A."/>
            <person name="Yoshinaga Y."/>
            <person name="Zwiers L.-H."/>
            <person name="Turgeon B."/>
            <person name="Goodwin S."/>
            <person name="Spatafora J."/>
            <person name="Crous P."/>
            <person name="Grigoriev I."/>
        </authorList>
    </citation>
    <scope>NUCLEOTIDE SEQUENCE</scope>
    <source>
        <strain evidence="7">CBS 133067</strain>
    </source>
</reference>
<evidence type="ECO:0000256" key="1">
    <source>
        <dbReference type="ARBA" id="ARBA00004141"/>
    </source>
</evidence>
<feature type="transmembrane region" description="Helical" evidence="6">
    <location>
        <begin position="426"/>
        <end position="447"/>
    </location>
</feature>
<dbReference type="EMBL" id="ML978123">
    <property type="protein sequence ID" value="KAF2101312.1"/>
    <property type="molecule type" value="Genomic_DNA"/>
</dbReference>
<evidence type="ECO:0000313" key="7">
    <source>
        <dbReference type="EMBL" id="KAF2101312.1"/>
    </source>
</evidence>
<evidence type="ECO:0000256" key="6">
    <source>
        <dbReference type="SAM" id="Phobius"/>
    </source>
</evidence>
<feature type="region of interest" description="Disordered" evidence="5">
    <location>
        <begin position="170"/>
        <end position="210"/>
    </location>
</feature>
<evidence type="ECO:0000256" key="5">
    <source>
        <dbReference type="SAM" id="MobiDB-lite"/>
    </source>
</evidence>